<name>A0ACB9R7B9_9MYRT</name>
<protein>
    <submittedName>
        <fullName evidence="1">Uncharacterized protein</fullName>
    </submittedName>
</protein>
<dbReference type="Proteomes" id="UP001057402">
    <property type="component" value="Chromosome 4"/>
</dbReference>
<dbReference type="EMBL" id="CM042883">
    <property type="protein sequence ID" value="KAI4371872.1"/>
    <property type="molecule type" value="Genomic_DNA"/>
</dbReference>
<sequence>MSQRGQHFHHAAPGNVTVSEVYWSLVDKADKKFSKIRDVPSHDRHRYDTYFYKVFKVYTQLWKFQQENRQQLVEAGLKRWEIGEIASRIAQLYFGQYMRSSEASYLSESYVFYEAIFTREYFREGSFQDLNLANKQMRFLARFLTVCLVVNKKEMVHQLVNQLKLSVDECRRTFQDADFKEWKLVLQEIIRFLKADTAFMNTRPLRYSLVLDPVPESLPRVTGSMVNRNLKLRDAILSSYYHNEVKLSELTLDTFRMLQCIEWEPSGLLYQPTESKPAGSDPTYVNVTQDLVDHTLPPNPRKAVLYRPTAAQLIAVLATICEDLPPDGIIMIYLSASGRGKSSFSSLGTTTFPETTENVAQKYQSLVISSEGVSSNSLGLVTDTLIPSGAQTRDNNIQREPCLQFGYRSNGGFNSIFPSDFLPFTRRPLLLVIDSESSNAFKAIHGAEKGEPAALLLSPGCLTPFVPPDLSRCPTGSLFTIFLTTPLQAFCILLGISSSNFDMDAFYHAEKLLSKIMNDWGLALATSDNLNPVWAQILNDPFLRRLLLRFLFCRAALNLYASTFGKDEFHPVCVPSLPESVSPKTASVQSAIFQLAKSFSMAEKFVFSEATASYDERENGQE</sequence>
<comment type="caution">
    <text evidence="1">The sequence shown here is derived from an EMBL/GenBank/DDBJ whole genome shotgun (WGS) entry which is preliminary data.</text>
</comment>
<reference evidence="2" key="1">
    <citation type="journal article" date="2023" name="Front. Plant Sci.">
        <title>Chromosomal-level genome assembly of Melastoma candidum provides insights into trichome evolution.</title>
        <authorList>
            <person name="Zhong Y."/>
            <person name="Wu W."/>
            <person name="Sun C."/>
            <person name="Zou P."/>
            <person name="Liu Y."/>
            <person name="Dai S."/>
            <person name="Zhou R."/>
        </authorList>
    </citation>
    <scope>NUCLEOTIDE SEQUENCE [LARGE SCALE GENOMIC DNA]</scope>
</reference>
<evidence type="ECO:0000313" key="2">
    <source>
        <dbReference type="Proteomes" id="UP001057402"/>
    </source>
</evidence>
<keyword evidence="2" id="KW-1185">Reference proteome</keyword>
<proteinExistence type="predicted"/>
<evidence type="ECO:0000313" key="1">
    <source>
        <dbReference type="EMBL" id="KAI4371872.1"/>
    </source>
</evidence>
<accession>A0ACB9R7B9</accession>
<organism evidence="1 2">
    <name type="scientific">Melastoma candidum</name>
    <dbReference type="NCBI Taxonomy" id="119954"/>
    <lineage>
        <taxon>Eukaryota</taxon>
        <taxon>Viridiplantae</taxon>
        <taxon>Streptophyta</taxon>
        <taxon>Embryophyta</taxon>
        <taxon>Tracheophyta</taxon>
        <taxon>Spermatophyta</taxon>
        <taxon>Magnoliopsida</taxon>
        <taxon>eudicotyledons</taxon>
        <taxon>Gunneridae</taxon>
        <taxon>Pentapetalae</taxon>
        <taxon>rosids</taxon>
        <taxon>malvids</taxon>
        <taxon>Myrtales</taxon>
        <taxon>Melastomataceae</taxon>
        <taxon>Melastomatoideae</taxon>
        <taxon>Melastomateae</taxon>
        <taxon>Melastoma</taxon>
    </lineage>
</organism>
<gene>
    <name evidence="1" type="ORF">MLD38_010171</name>
</gene>